<reference evidence="2 3" key="1">
    <citation type="journal article" date="2019" name="Int. J. Syst. Evol. Microbiol.">
        <title>The Global Catalogue of Microorganisms (GCM) 10K type strain sequencing project: providing services to taxonomists for standard genome sequencing and annotation.</title>
        <authorList>
            <consortium name="The Broad Institute Genomics Platform"/>
            <consortium name="The Broad Institute Genome Sequencing Center for Infectious Disease"/>
            <person name="Wu L."/>
            <person name="Ma J."/>
        </authorList>
    </citation>
    <scope>NUCLEOTIDE SEQUENCE [LARGE SCALE GENOMIC DNA]</scope>
    <source>
        <strain evidence="2 3">JCM 12774</strain>
    </source>
</reference>
<accession>A0ABN0Y8F0</accession>
<evidence type="ECO:0008006" key="4">
    <source>
        <dbReference type="Google" id="ProtNLM"/>
    </source>
</evidence>
<keyword evidence="3" id="KW-1185">Reference proteome</keyword>
<evidence type="ECO:0000256" key="1">
    <source>
        <dbReference type="SAM" id="MobiDB-lite"/>
    </source>
</evidence>
<proteinExistence type="predicted"/>
<protein>
    <recommendedName>
        <fullName evidence="4">DUF4025 domain-containing protein</fullName>
    </recommendedName>
</protein>
<feature type="region of interest" description="Disordered" evidence="1">
    <location>
        <begin position="54"/>
        <end position="77"/>
    </location>
</feature>
<gene>
    <name evidence="2" type="ORF">GCM10008933_16840</name>
</gene>
<organism evidence="2 3">
    <name type="scientific">Paenibacillus motobuensis</name>
    <dbReference type="NCBI Taxonomy" id="295324"/>
    <lineage>
        <taxon>Bacteria</taxon>
        <taxon>Bacillati</taxon>
        <taxon>Bacillota</taxon>
        <taxon>Bacilli</taxon>
        <taxon>Bacillales</taxon>
        <taxon>Paenibacillaceae</taxon>
        <taxon>Paenibacillus</taxon>
    </lineage>
</organism>
<sequence length="77" mass="8995">MIQRLYVILMYNYVFNGCRGRRFKEQAIAPIEQDKKTNDQQRYAEGSLENAVSAYAQPDESRGQDNNIQEYDSDDKP</sequence>
<evidence type="ECO:0000313" key="3">
    <source>
        <dbReference type="Proteomes" id="UP001500340"/>
    </source>
</evidence>
<comment type="caution">
    <text evidence="2">The sequence shown here is derived from an EMBL/GenBank/DDBJ whole genome shotgun (WGS) entry which is preliminary data.</text>
</comment>
<dbReference type="Proteomes" id="UP001500340">
    <property type="component" value="Unassembled WGS sequence"/>
</dbReference>
<name>A0ABN0Y8F0_9BACL</name>
<evidence type="ECO:0000313" key="2">
    <source>
        <dbReference type="EMBL" id="GAA0386515.1"/>
    </source>
</evidence>
<dbReference type="EMBL" id="BAAACX010000008">
    <property type="protein sequence ID" value="GAA0386515.1"/>
    <property type="molecule type" value="Genomic_DNA"/>
</dbReference>